<evidence type="ECO:0000313" key="10">
    <source>
        <dbReference type="Proteomes" id="UP000035268"/>
    </source>
</evidence>
<comment type="subunit">
    <text evidence="7">Homodimer. Within each dimer, one monomer is responsible for RNA recognition and catalysis, while the other monomer binds to the replacement base PreQ1.</text>
</comment>
<dbReference type="EMBL" id="CP010904">
    <property type="protein sequence ID" value="AKJ64062.1"/>
    <property type="molecule type" value="Genomic_DNA"/>
</dbReference>
<feature type="binding site" evidence="7">
    <location>
        <position position="228"/>
    </location>
    <ligand>
        <name>substrate</name>
    </ligand>
</feature>
<dbReference type="GO" id="GO:0005829">
    <property type="term" value="C:cytosol"/>
    <property type="evidence" value="ECO:0007669"/>
    <property type="project" value="TreeGrafter"/>
</dbReference>
<dbReference type="NCBIfam" id="TIGR00449">
    <property type="entry name" value="tgt_general"/>
    <property type="match status" value="1"/>
</dbReference>
<reference evidence="9 10" key="2">
    <citation type="journal article" date="2016" name="ISME J.">
        <title>Characterization of the first cultured representative of Verrucomicrobia subdivision 5 indicates the proposal of a novel phylum.</title>
        <authorList>
            <person name="Spring S."/>
            <person name="Bunk B."/>
            <person name="Sproer C."/>
            <person name="Schumann P."/>
            <person name="Rohde M."/>
            <person name="Tindall B.J."/>
            <person name="Klenk H.P."/>
        </authorList>
    </citation>
    <scope>NUCLEOTIDE SEQUENCE [LARGE SCALE GENOMIC DNA]</scope>
    <source>
        <strain evidence="9 10">L21-Fru-AB</strain>
    </source>
</reference>
<protein>
    <recommendedName>
        <fullName evidence="7">Queuine tRNA-ribosyltransferase</fullName>
        <ecNumber evidence="7">2.4.2.29</ecNumber>
    </recommendedName>
    <alternativeName>
        <fullName evidence="7">Guanine insertion enzyme</fullName>
    </alternativeName>
    <alternativeName>
        <fullName evidence="7">tRNA-guanine transglycosylase</fullName>
    </alternativeName>
</protein>
<dbReference type="PANTHER" id="PTHR46499">
    <property type="entry name" value="QUEUINE TRNA-RIBOSYLTRANSFERASE"/>
    <property type="match status" value="1"/>
</dbReference>
<feature type="active site" description="Nucleophile" evidence="7">
    <location>
        <position position="278"/>
    </location>
</feature>
<feature type="region of interest" description="RNA binding; important for wobble base 34 recognition" evidence="7">
    <location>
        <begin position="283"/>
        <end position="287"/>
    </location>
</feature>
<dbReference type="HAMAP" id="MF_00168">
    <property type="entry name" value="Q_tRNA_Tgt"/>
    <property type="match status" value="1"/>
</dbReference>
<dbReference type="PATRIC" id="fig|1609981.3.peg.831"/>
<dbReference type="InterPro" id="IPR050076">
    <property type="entry name" value="ArchSynthase1/Queuine_TRR"/>
</dbReference>
<organism evidence="9 10">
    <name type="scientific">Kiritimatiella glycovorans</name>
    <dbReference type="NCBI Taxonomy" id="1307763"/>
    <lineage>
        <taxon>Bacteria</taxon>
        <taxon>Pseudomonadati</taxon>
        <taxon>Kiritimatiellota</taxon>
        <taxon>Kiritimatiellia</taxon>
        <taxon>Kiritimatiellales</taxon>
        <taxon>Kiritimatiellaceae</taxon>
        <taxon>Kiritimatiella</taxon>
    </lineage>
</organism>
<evidence type="ECO:0000313" key="9">
    <source>
        <dbReference type="EMBL" id="AKJ64062.1"/>
    </source>
</evidence>
<dbReference type="Proteomes" id="UP000035268">
    <property type="component" value="Chromosome"/>
</dbReference>
<dbReference type="RefSeq" id="WP_052881429.1">
    <property type="nucleotide sequence ID" value="NZ_CP010904.1"/>
</dbReference>
<proteinExistence type="inferred from homology"/>
<keyword evidence="3 7" id="KW-0808">Transferase</keyword>
<dbReference type="NCBIfam" id="TIGR00430">
    <property type="entry name" value="Q_tRNA_tgt"/>
    <property type="match status" value="1"/>
</dbReference>
<keyword evidence="7" id="KW-0862">Zinc</keyword>
<dbReference type="STRING" id="1307763.L21SP4_00798"/>
<name>A0A0G3EF56_9BACT</name>
<evidence type="ECO:0000256" key="5">
    <source>
        <dbReference type="ARBA" id="ARBA00022785"/>
    </source>
</evidence>
<feature type="region of interest" description="RNA binding" evidence="7">
    <location>
        <begin position="259"/>
        <end position="265"/>
    </location>
</feature>
<comment type="pathway">
    <text evidence="1 7">tRNA modification; tRNA-queuosine biosynthesis.</text>
</comment>
<dbReference type="PANTHER" id="PTHR46499:SF1">
    <property type="entry name" value="QUEUINE TRNA-RIBOSYLTRANSFERASE"/>
    <property type="match status" value="1"/>
</dbReference>
<dbReference type="FunFam" id="3.20.20.105:FF:000001">
    <property type="entry name" value="Queuine tRNA-ribosyltransferase"/>
    <property type="match status" value="1"/>
</dbReference>
<dbReference type="GO" id="GO:0008616">
    <property type="term" value="P:tRNA queuosine(34) biosynthetic process"/>
    <property type="evidence" value="ECO:0007669"/>
    <property type="project" value="UniProtKB-UniRule"/>
</dbReference>
<feature type="binding site" evidence="7">
    <location>
        <position position="159"/>
    </location>
    <ligand>
        <name>substrate</name>
    </ligand>
</feature>
<keyword evidence="5 7" id="KW-0671">Queuosine biosynthesis</keyword>
<dbReference type="SUPFAM" id="SSF51713">
    <property type="entry name" value="tRNA-guanine transglycosylase"/>
    <property type="match status" value="1"/>
</dbReference>
<dbReference type="InterPro" id="IPR004803">
    <property type="entry name" value="TGT"/>
</dbReference>
<keyword evidence="10" id="KW-1185">Reference proteome</keyword>
<feature type="binding site" evidence="7">
    <location>
        <position position="321"/>
    </location>
    <ligand>
        <name>Zn(2+)</name>
        <dbReference type="ChEBI" id="CHEBI:29105"/>
    </ligand>
</feature>
<evidence type="ECO:0000256" key="2">
    <source>
        <dbReference type="ARBA" id="ARBA00022676"/>
    </source>
</evidence>
<feature type="binding site" evidence="7">
    <location>
        <begin position="105"/>
        <end position="109"/>
    </location>
    <ligand>
        <name>substrate</name>
    </ligand>
</feature>
<accession>A0A0G3EF56</accession>
<reference evidence="10" key="1">
    <citation type="submission" date="2015-02" db="EMBL/GenBank/DDBJ databases">
        <title>Description and complete genome sequence of the first cultured representative of the subdivision 5 of the Verrucomicrobia phylum.</title>
        <authorList>
            <person name="Spring S."/>
            <person name="Bunk B."/>
            <person name="Sproer C."/>
            <person name="Klenk H.-P."/>
        </authorList>
    </citation>
    <scope>NUCLEOTIDE SEQUENCE [LARGE SCALE GENOMIC DNA]</scope>
    <source>
        <strain evidence="10">L21-Fru-AB</strain>
    </source>
</reference>
<dbReference type="AlphaFoldDB" id="A0A0G3EF56"/>
<feature type="binding site" evidence="7">
    <location>
        <position position="347"/>
    </location>
    <ligand>
        <name>Zn(2+)</name>
        <dbReference type="ChEBI" id="CHEBI:29105"/>
    </ligand>
</feature>
<dbReference type="InterPro" id="IPR036511">
    <property type="entry name" value="TGT-like_sf"/>
</dbReference>
<evidence type="ECO:0000256" key="7">
    <source>
        <dbReference type="HAMAP-Rule" id="MF_00168"/>
    </source>
</evidence>
<evidence type="ECO:0000256" key="1">
    <source>
        <dbReference type="ARBA" id="ARBA00004691"/>
    </source>
</evidence>
<evidence type="ECO:0000256" key="6">
    <source>
        <dbReference type="ARBA" id="ARBA00050112"/>
    </source>
</evidence>
<comment type="similarity">
    <text evidence="7">Belongs to the queuine tRNA-ribosyltransferase family.</text>
</comment>
<dbReference type="Pfam" id="PF01702">
    <property type="entry name" value="TGT"/>
    <property type="match status" value="1"/>
</dbReference>
<dbReference type="GO" id="GO:0046872">
    <property type="term" value="F:metal ion binding"/>
    <property type="evidence" value="ECO:0007669"/>
    <property type="project" value="UniProtKB-KW"/>
</dbReference>
<dbReference type="UniPathway" id="UPA00392"/>
<evidence type="ECO:0000259" key="8">
    <source>
        <dbReference type="Pfam" id="PF01702"/>
    </source>
</evidence>
<keyword evidence="2 7" id="KW-0328">Glycosyltransferase</keyword>
<evidence type="ECO:0000256" key="4">
    <source>
        <dbReference type="ARBA" id="ARBA00022694"/>
    </source>
</evidence>
<evidence type="ECO:0000256" key="3">
    <source>
        <dbReference type="ARBA" id="ARBA00022679"/>
    </source>
</evidence>
<feature type="domain" description="tRNA-guanine(15) transglycosylase-like" evidence="8">
    <location>
        <begin position="27"/>
        <end position="379"/>
    </location>
</feature>
<dbReference type="InterPro" id="IPR002616">
    <property type="entry name" value="tRNA_ribo_trans-like"/>
</dbReference>
<gene>
    <name evidence="7 9" type="primary">tgt</name>
    <name evidence="9" type="ORF">L21SP4_00798</name>
</gene>
<feature type="binding site" evidence="7">
    <location>
        <position position="201"/>
    </location>
    <ligand>
        <name>substrate</name>
    </ligand>
</feature>
<comment type="catalytic activity">
    <reaction evidence="6 7">
        <text>7-aminomethyl-7-carbaguanine + guanosine(34) in tRNA = 7-aminomethyl-7-carbaguanosine(34) in tRNA + guanine</text>
        <dbReference type="Rhea" id="RHEA:24104"/>
        <dbReference type="Rhea" id="RHEA-COMP:10341"/>
        <dbReference type="Rhea" id="RHEA-COMP:10342"/>
        <dbReference type="ChEBI" id="CHEBI:16235"/>
        <dbReference type="ChEBI" id="CHEBI:58703"/>
        <dbReference type="ChEBI" id="CHEBI:74269"/>
        <dbReference type="ChEBI" id="CHEBI:82833"/>
        <dbReference type="EC" id="2.4.2.29"/>
    </reaction>
</comment>
<dbReference type="GO" id="GO:0008479">
    <property type="term" value="F:tRNA-guanosine(34) queuine transglycosylase activity"/>
    <property type="evidence" value="ECO:0007669"/>
    <property type="project" value="UniProtKB-UniRule"/>
</dbReference>
<comment type="cofactor">
    <cofactor evidence="7">
        <name>Zn(2+)</name>
        <dbReference type="ChEBI" id="CHEBI:29105"/>
    </cofactor>
    <text evidence="7">Binds 1 zinc ion per subunit.</text>
</comment>
<keyword evidence="7" id="KW-0479">Metal-binding</keyword>
<dbReference type="Gene3D" id="3.20.20.105">
    <property type="entry name" value="Queuine tRNA-ribosyltransferase-like"/>
    <property type="match status" value="1"/>
</dbReference>
<feature type="binding site" evidence="7">
    <location>
        <position position="318"/>
    </location>
    <ligand>
        <name>Zn(2+)</name>
        <dbReference type="ChEBI" id="CHEBI:29105"/>
    </ligand>
</feature>
<comment type="function">
    <text evidence="7">Catalyzes the base-exchange of a guanine (G) residue with the queuine precursor 7-aminomethyl-7-deazaguanine (PreQ1) at position 34 (anticodon wobble position) in tRNAs with GU(N) anticodons (tRNA-Asp, -Asn, -His and -Tyr). Catalysis occurs through a double-displacement mechanism. The nucleophile active site attacks the C1' of nucleotide 34 to detach the guanine base from the RNA, forming a covalent enzyme-RNA intermediate. The proton acceptor active site deprotonates the incoming PreQ1, allowing a nucleophilic attack on the C1' of the ribose to form the product. After dissociation, two additional enzymatic reactions on the tRNA convert PreQ1 to queuine (Q), resulting in the hypermodified nucleoside queuosine (7-(((4,5-cis-dihydroxy-2-cyclopenten-1-yl)amino)methyl)-7-deazaguanosine).</text>
</comment>
<feature type="active site" description="Proton acceptor" evidence="7">
    <location>
        <position position="105"/>
    </location>
</feature>
<feature type="binding site" evidence="7">
    <location>
        <position position="316"/>
    </location>
    <ligand>
        <name>Zn(2+)</name>
        <dbReference type="ChEBI" id="CHEBI:29105"/>
    </ligand>
</feature>
<dbReference type="EC" id="2.4.2.29" evidence="7"/>
<sequence length="386" mass="42749">MTAEAEQREGRAQAGRFEVRARDAETDARCGVLQTAHGPVHTPVFMPVGTQATVKGMTPRELEELRIEIILGNTYHLSERPGAEVIERLGGLHAFMGWNGAILTDSGGYQVFSLASLREVTEDGVRFRSHVDGAERFLGPDEAMEIQRRLGSDIAMAFDECPPDPSDRDYTCKAVQRTLDWAVRCARAPRAEGQIVFGIVQGGIFSDLREECAGRLADLGFDGYAIGGVSVGEGEELITRGVEDTARHLPPHRPRYLMGVGDPAQIVDAVARGVDMFDCVMPTRLARNGTVMTRRGRYPVKAGRFRTDPAPLEEECGCEVCARFSRAYIRHLFNTNEMLGPRLVTEHNLQVYGRLQEEMRTHIEAGTYASFARSFAAEYRGVRDDL</sequence>
<keyword evidence="4 7" id="KW-0819">tRNA processing</keyword>
<dbReference type="KEGG" id="vbl:L21SP4_00798"/>